<reference evidence="2" key="1">
    <citation type="submission" date="2013-07" db="EMBL/GenBank/DDBJ databases">
        <title>The Genome Sequence of Cryptococcus bestiolae CBS10118.</title>
        <authorList>
            <consortium name="The Broad Institute Genome Sequencing Platform"/>
            <person name="Cuomo C."/>
            <person name="Litvintseva A."/>
            <person name="Chen Y."/>
            <person name="Heitman J."/>
            <person name="Sun S."/>
            <person name="Springer D."/>
            <person name="Dromer F."/>
            <person name="Young S.K."/>
            <person name="Zeng Q."/>
            <person name="Gargeya S."/>
            <person name="Fitzgerald M."/>
            <person name="Abouelleil A."/>
            <person name="Alvarado L."/>
            <person name="Berlin A.M."/>
            <person name="Chapman S.B."/>
            <person name="Dewar J."/>
            <person name="Goldberg J."/>
            <person name="Griggs A."/>
            <person name="Gujja S."/>
            <person name="Hansen M."/>
            <person name="Howarth C."/>
            <person name="Imamovic A."/>
            <person name="Larimer J."/>
            <person name="McCowan C."/>
            <person name="Murphy C."/>
            <person name="Pearson M."/>
            <person name="Priest M."/>
            <person name="Roberts A."/>
            <person name="Saif S."/>
            <person name="Shea T."/>
            <person name="Sykes S."/>
            <person name="Wortman J."/>
            <person name="Nusbaum C."/>
            <person name="Birren B."/>
        </authorList>
    </citation>
    <scope>NUCLEOTIDE SEQUENCE [LARGE SCALE GENOMIC DNA]</scope>
    <source>
        <strain evidence="2">CBS 10118</strain>
    </source>
</reference>
<dbReference type="GeneID" id="30205084"/>
<protein>
    <submittedName>
        <fullName evidence="2">Uncharacterized protein</fullName>
    </submittedName>
</protein>
<evidence type="ECO:0000313" key="3">
    <source>
        <dbReference type="EMBL" id="WVW80028.1"/>
    </source>
</evidence>
<keyword evidence="4" id="KW-1185">Reference proteome</keyword>
<dbReference type="KEGG" id="kbi:30205084"/>
<feature type="compositionally biased region" description="Polar residues" evidence="1">
    <location>
        <begin position="1"/>
        <end position="12"/>
    </location>
</feature>
<dbReference type="OrthoDB" id="2574879at2759"/>
<evidence type="ECO:0000313" key="2">
    <source>
        <dbReference type="EMBL" id="OCF29189.1"/>
    </source>
</evidence>
<dbReference type="EMBL" id="CP144541">
    <property type="protein sequence ID" value="WVW80028.1"/>
    <property type="molecule type" value="Genomic_DNA"/>
</dbReference>
<reference evidence="2" key="3">
    <citation type="submission" date="2014-01" db="EMBL/GenBank/DDBJ databases">
        <title>Evolution of pathogenesis and genome organization in the Tremellales.</title>
        <authorList>
            <person name="Cuomo C."/>
            <person name="Litvintseva A."/>
            <person name="Heitman J."/>
            <person name="Chen Y."/>
            <person name="Sun S."/>
            <person name="Springer D."/>
            <person name="Dromer F."/>
            <person name="Young S."/>
            <person name="Zeng Q."/>
            <person name="Chapman S."/>
            <person name="Gujja S."/>
            <person name="Saif S."/>
            <person name="Birren B."/>
        </authorList>
    </citation>
    <scope>NUCLEOTIDE SEQUENCE</scope>
    <source>
        <strain evidence="2">CBS 10118</strain>
    </source>
</reference>
<dbReference type="RefSeq" id="XP_019050259.1">
    <property type="nucleotide sequence ID" value="XM_019187381.1"/>
</dbReference>
<dbReference type="Proteomes" id="UP000092730">
    <property type="component" value="Chromosome 1"/>
</dbReference>
<dbReference type="VEuPathDB" id="FungiDB:I302_00685"/>
<evidence type="ECO:0000256" key="1">
    <source>
        <dbReference type="SAM" id="MobiDB-lite"/>
    </source>
</evidence>
<organism evidence="2">
    <name type="scientific">Kwoniella bestiolae CBS 10118</name>
    <dbReference type="NCBI Taxonomy" id="1296100"/>
    <lineage>
        <taxon>Eukaryota</taxon>
        <taxon>Fungi</taxon>
        <taxon>Dikarya</taxon>
        <taxon>Basidiomycota</taxon>
        <taxon>Agaricomycotina</taxon>
        <taxon>Tremellomycetes</taxon>
        <taxon>Tremellales</taxon>
        <taxon>Cryptococcaceae</taxon>
        <taxon>Kwoniella</taxon>
    </lineage>
</organism>
<dbReference type="AlphaFoldDB" id="A0A1B9GDU9"/>
<gene>
    <name evidence="2" type="ORF">I302_00685</name>
    <name evidence="3" type="ORF">I302_102001</name>
</gene>
<proteinExistence type="predicted"/>
<feature type="region of interest" description="Disordered" evidence="1">
    <location>
        <begin position="1"/>
        <end position="20"/>
    </location>
</feature>
<evidence type="ECO:0000313" key="4">
    <source>
        <dbReference type="Proteomes" id="UP000092730"/>
    </source>
</evidence>
<dbReference type="EMBL" id="KI894018">
    <property type="protein sequence ID" value="OCF29189.1"/>
    <property type="molecule type" value="Genomic_DNA"/>
</dbReference>
<reference evidence="3" key="2">
    <citation type="submission" date="2013-07" db="EMBL/GenBank/DDBJ databases">
        <authorList>
            <consortium name="The Broad Institute Genome Sequencing Platform"/>
            <person name="Cuomo C."/>
            <person name="Litvintseva A."/>
            <person name="Chen Y."/>
            <person name="Heitman J."/>
            <person name="Sun S."/>
            <person name="Springer D."/>
            <person name="Dromer F."/>
            <person name="Young S.K."/>
            <person name="Zeng Q."/>
            <person name="Gargeya S."/>
            <person name="Fitzgerald M."/>
            <person name="Abouelleil A."/>
            <person name="Alvarado L."/>
            <person name="Berlin A.M."/>
            <person name="Chapman S.B."/>
            <person name="Dewar J."/>
            <person name="Goldberg J."/>
            <person name="Griggs A."/>
            <person name="Gujja S."/>
            <person name="Hansen M."/>
            <person name="Howarth C."/>
            <person name="Imamovic A."/>
            <person name="Larimer J."/>
            <person name="McCowan C."/>
            <person name="Murphy C."/>
            <person name="Pearson M."/>
            <person name="Priest M."/>
            <person name="Roberts A."/>
            <person name="Saif S."/>
            <person name="Shea T."/>
            <person name="Sykes S."/>
            <person name="Wortman J."/>
            <person name="Nusbaum C."/>
            <person name="Birren B."/>
        </authorList>
    </citation>
    <scope>NUCLEOTIDE SEQUENCE</scope>
    <source>
        <strain evidence="3">CBS 10118</strain>
    </source>
</reference>
<sequence>MAGESLSRTQRNNSEDRPLLIKHLTPRQEERLRTFLDERLSGLERDERTHKLGPVPQLSSRLSTLLQIILQIPPSPPFASLRVSYLLTLTSVIPLYITALPLLSTGHRTQQEAQEEAASVIEGVLGLLKEVENGWLAVLRSDGWIPPRTQLDEKGDSEGARSHLIFGGKSVEVEFGGQVDITEKIRLKSIVMSSRSRLLAWSRPYGNFDCPGSSLPDEETEPQSDTNTVVATHSGGWEEEVLLMWNNLLEVLSNDLA</sequence>
<accession>A0A1B9GDU9</accession>
<name>A0A1B9GDU9_9TREE</name>
<reference evidence="3" key="4">
    <citation type="submission" date="2024-02" db="EMBL/GenBank/DDBJ databases">
        <title>Comparative genomics of Cryptococcus and Kwoniella reveals pathogenesis evolution and contrasting modes of karyotype evolution via chromosome fusion or intercentromeric recombination.</title>
        <authorList>
            <person name="Coelho M.A."/>
            <person name="David-Palma M."/>
            <person name="Shea T."/>
            <person name="Bowers K."/>
            <person name="McGinley-Smith S."/>
            <person name="Mohammad A.W."/>
            <person name="Gnirke A."/>
            <person name="Yurkov A.M."/>
            <person name="Nowrousian M."/>
            <person name="Sun S."/>
            <person name="Cuomo C.A."/>
            <person name="Heitman J."/>
        </authorList>
    </citation>
    <scope>NUCLEOTIDE SEQUENCE</scope>
    <source>
        <strain evidence="3">CBS 10118</strain>
    </source>
</reference>